<sequence length="55" mass="6166">MLHHAYRRQGWLVTAWFASSRRTKLPPSPELIPRSSHPKTLSGASAQRLPSGKSK</sequence>
<proteinExistence type="predicted"/>
<keyword evidence="3" id="KW-1185">Reference proteome</keyword>
<organism evidence="2 3">
    <name type="scientific">Eufriesea mexicana</name>
    <dbReference type="NCBI Taxonomy" id="516756"/>
    <lineage>
        <taxon>Eukaryota</taxon>
        <taxon>Metazoa</taxon>
        <taxon>Ecdysozoa</taxon>
        <taxon>Arthropoda</taxon>
        <taxon>Hexapoda</taxon>
        <taxon>Insecta</taxon>
        <taxon>Pterygota</taxon>
        <taxon>Neoptera</taxon>
        <taxon>Endopterygota</taxon>
        <taxon>Hymenoptera</taxon>
        <taxon>Apocrita</taxon>
        <taxon>Aculeata</taxon>
        <taxon>Apoidea</taxon>
        <taxon>Anthophila</taxon>
        <taxon>Apidae</taxon>
        <taxon>Eufriesea</taxon>
    </lineage>
</organism>
<protein>
    <submittedName>
        <fullName evidence="2">Uncharacterized protein</fullName>
    </submittedName>
</protein>
<accession>A0A310SIP6</accession>
<evidence type="ECO:0000256" key="1">
    <source>
        <dbReference type="SAM" id="MobiDB-lite"/>
    </source>
</evidence>
<dbReference type="AlphaFoldDB" id="A0A310SIP6"/>
<dbReference type="EMBL" id="KQ767283">
    <property type="protein sequence ID" value="OAD53430.1"/>
    <property type="molecule type" value="Genomic_DNA"/>
</dbReference>
<reference evidence="2 3" key="1">
    <citation type="submission" date="2015-07" db="EMBL/GenBank/DDBJ databases">
        <title>The genome of Eufriesea mexicana.</title>
        <authorList>
            <person name="Pan H."/>
            <person name="Kapheim K."/>
        </authorList>
    </citation>
    <scope>NUCLEOTIDE SEQUENCE [LARGE SCALE GENOMIC DNA]</scope>
    <source>
        <strain evidence="2">0111107269</strain>
        <tissue evidence="2">Whole body</tissue>
    </source>
</reference>
<dbReference type="Proteomes" id="UP000250275">
    <property type="component" value="Unassembled WGS sequence"/>
</dbReference>
<evidence type="ECO:0000313" key="2">
    <source>
        <dbReference type="EMBL" id="OAD53430.1"/>
    </source>
</evidence>
<evidence type="ECO:0000313" key="3">
    <source>
        <dbReference type="Proteomes" id="UP000250275"/>
    </source>
</evidence>
<name>A0A310SIP6_9HYME</name>
<feature type="region of interest" description="Disordered" evidence="1">
    <location>
        <begin position="23"/>
        <end position="55"/>
    </location>
</feature>
<gene>
    <name evidence="2" type="ORF">WN48_09985</name>
</gene>